<comment type="similarity">
    <text evidence="1 2">Belongs to the phD/YefM antitoxin family.</text>
</comment>
<dbReference type="OrthoDB" id="9800503at2"/>
<keyword evidence="4" id="KW-1185">Reference proteome</keyword>
<dbReference type="NCBIfam" id="TIGR01552">
    <property type="entry name" value="phd_fam"/>
    <property type="match status" value="1"/>
</dbReference>
<dbReference type="EMBL" id="QQTP01000004">
    <property type="protein sequence ID" value="RDJ26002.1"/>
    <property type="molecule type" value="Genomic_DNA"/>
</dbReference>
<reference evidence="4" key="1">
    <citation type="submission" date="2018-07" db="EMBL/GenBank/DDBJ databases">
        <authorList>
            <person name="Safronova V.I."/>
            <person name="Chirak E.R."/>
            <person name="Sazanova A.L."/>
        </authorList>
    </citation>
    <scope>NUCLEOTIDE SEQUENCE [LARGE SCALE GENOMIC DNA]</scope>
    <source>
        <strain evidence="4">RCAM04685</strain>
    </source>
</reference>
<evidence type="ECO:0000256" key="1">
    <source>
        <dbReference type="ARBA" id="ARBA00009981"/>
    </source>
</evidence>
<dbReference type="InterPro" id="IPR051416">
    <property type="entry name" value="phD-YefM_TA_antitoxins"/>
</dbReference>
<name>A0A370L8B1_9HYPH</name>
<dbReference type="RefSeq" id="WP_114828892.1">
    <property type="nucleotide sequence ID" value="NZ_QQTO01000022.1"/>
</dbReference>
<dbReference type="PANTHER" id="PTHR35377">
    <property type="entry name" value="ANTITOXIN VAPB49-RELATED-RELATED"/>
    <property type="match status" value="1"/>
</dbReference>
<dbReference type="PANTHER" id="PTHR35377:SF4">
    <property type="entry name" value="PREVENT-HOST-DEATH FAMILY PROTEIN"/>
    <property type="match status" value="1"/>
</dbReference>
<gene>
    <name evidence="3" type="ORF">DWE98_09095</name>
</gene>
<evidence type="ECO:0000313" key="4">
    <source>
        <dbReference type="Proteomes" id="UP000255207"/>
    </source>
</evidence>
<dbReference type="SUPFAM" id="SSF143120">
    <property type="entry name" value="YefM-like"/>
    <property type="match status" value="1"/>
</dbReference>
<dbReference type="Proteomes" id="UP000255207">
    <property type="component" value="Unassembled WGS sequence"/>
</dbReference>
<dbReference type="AlphaFoldDB" id="A0A370L8B1"/>
<accession>A0A370L8B1</accession>
<sequence>MTRVTIHEAKTNLSRLIEEVEKGGEVVISRRDKPVARLVPIEQARPERKPGRFAGQFDIGPEFFEPLPEEELRLWEGRDD</sequence>
<organism evidence="3 4">
    <name type="scientific">Bosea caraganae</name>
    <dbReference type="NCBI Taxonomy" id="2763117"/>
    <lineage>
        <taxon>Bacteria</taxon>
        <taxon>Pseudomonadati</taxon>
        <taxon>Pseudomonadota</taxon>
        <taxon>Alphaproteobacteria</taxon>
        <taxon>Hyphomicrobiales</taxon>
        <taxon>Boseaceae</taxon>
        <taxon>Bosea</taxon>
    </lineage>
</organism>
<evidence type="ECO:0000256" key="2">
    <source>
        <dbReference type="RuleBase" id="RU362080"/>
    </source>
</evidence>
<protein>
    <recommendedName>
        <fullName evidence="2">Antitoxin</fullName>
    </recommendedName>
</protein>
<proteinExistence type="inferred from homology"/>
<dbReference type="Gene3D" id="3.40.1620.10">
    <property type="entry name" value="YefM-like domain"/>
    <property type="match status" value="1"/>
</dbReference>
<dbReference type="Pfam" id="PF02604">
    <property type="entry name" value="PhdYeFM_antitox"/>
    <property type="match status" value="1"/>
</dbReference>
<comment type="caution">
    <text evidence="3">The sequence shown here is derived from an EMBL/GenBank/DDBJ whole genome shotgun (WGS) entry which is preliminary data.</text>
</comment>
<dbReference type="InterPro" id="IPR006442">
    <property type="entry name" value="Antitoxin_Phd/YefM"/>
</dbReference>
<dbReference type="InterPro" id="IPR036165">
    <property type="entry name" value="YefM-like_sf"/>
</dbReference>
<evidence type="ECO:0000313" key="3">
    <source>
        <dbReference type="EMBL" id="RDJ26002.1"/>
    </source>
</evidence>
<comment type="function">
    <text evidence="2">Antitoxin component of a type II toxin-antitoxin (TA) system.</text>
</comment>